<accession>A0ABQ5QJH3</accession>
<evidence type="ECO:0000313" key="7">
    <source>
        <dbReference type="EMBL" id="GLH75025.1"/>
    </source>
</evidence>
<evidence type="ECO:0000256" key="2">
    <source>
        <dbReference type="ARBA" id="ARBA00007131"/>
    </source>
</evidence>
<keyword evidence="3" id="KW-0808">Transferase</keyword>
<dbReference type="EMBL" id="BSDE01000010">
    <property type="protein sequence ID" value="GLH75025.1"/>
    <property type="molecule type" value="Genomic_DNA"/>
</dbReference>
<reference evidence="7 8" key="1">
    <citation type="journal article" date="2023" name="Antonie Van Leeuwenhoek">
        <title>Mesoterricola silvestris gen. nov., sp. nov., Mesoterricola sediminis sp. nov., Geothrix oryzae sp. nov., Geothrix edaphica sp. nov., Geothrix rubra sp. nov., and Geothrix limicola sp. nov., six novel members of Acidobacteriota isolated from soils.</title>
        <authorList>
            <person name="Itoh H."/>
            <person name="Sugisawa Y."/>
            <person name="Mise K."/>
            <person name="Xu Z."/>
            <person name="Kuniyasu M."/>
            <person name="Ushijima N."/>
            <person name="Kawano K."/>
            <person name="Kobayashi E."/>
            <person name="Shiratori Y."/>
            <person name="Masuda Y."/>
            <person name="Senoo K."/>
        </authorList>
    </citation>
    <scope>NUCLEOTIDE SEQUENCE [LARGE SCALE GENOMIC DNA]</scope>
    <source>
        <strain evidence="7 8">Red804</strain>
    </source>
</reference>
<dbReference type="CDD" id="cd02012">
    <property type="entry name" value="TPP_TK"/>
    <property type="match status" value="1"/>
</dbReference>
<dbReference type="InterPro" id="IPR029061">
    <property type="entry name" value="THDP-binding"/>
</dbReference>
<dbReference type="InterPro" id="IPR049557">
    <property type="entry name" value="Transketolase_CS"/>
</dbReference>
<evidence type="ECO:0000313" key="8">
    <source>
        <dbReference type="Proteomes" id="UP001165069"/>
    </source>
</evidence>
<keyword evidence="4" id="KW-0479">Metal-binding</keyword>
<name>A0ABQ5QJH3_9BACT</name>
<comment type="similarity">
    <text evidence="2">Belongs to the transketolase family.</text>
</comment>
<dbReference type="Proteomes" id="UP001165069">
    <property type="component" value="Unassembled WGS sequence"/>
</dbReference>
<comment type="cofactor">
    <cofactor evidence="1">
        <name>thiamine diphosphate</name>
        <dbReference type="ChEBI" id="CHEBI:58937"/>
    </cofactor>
</comment>
<proteinExistence type="inferred from homology"/>
<dbReference type="PROSITE" id="PS00801">
    <property type="entry name" value="TRANSKETOLASE_1"/>
    <property type="match status" value="1"/>
</dbReference>
<evidence type="ECO:0000259" key="6">
    <source>
        <dbReference type="Pfam" id="PF00456"/>
    </source>
</evidence>
<sequence>MPQQKLESVVDMAAKAKALRRDILLQVYKAQSGHPGGSLSWIDFGVALYYHEMTVFPEDPSNPARDRFVLSKGHACPAQYALLADQGFFPKAWLETFRQYPTKLQGHAENHYTPGVEVTTGSLGQGLPQAVGIAIGLKVQKSDSRVYCVVGDGESQEGVIWEAAMAAAHHNLDNLCVFHDLNGLQIDGAVKKVMNIHPIAEKWQAFGWAVKEIDGHDFTQILEALAWARTIKGQPVMICAATVKGKGVSFMENQSGWHGVAPKQEEFEKALAELAD</sequence>
<evidence type="ECO:0000256" key="5">
    <source>
        <dbReference type="ARBA" id="ARBA00023052"/>
    </source>
</evidence>
<evidence type="ECO:0000256" key="1">
    <source>
        <dbReference type="ARBA" id="ARBA00001964"/>
    </source>
</evidence>
<protein>
    <submittedName>
        <fullName evidence="7">Transketolase</fullName>
    </submittedName>
</protein>
<keyword evidence="5" id="KW-0786">Thiamine pyrophosphate</keyword>
<keyword evidence="8" id="KW-1185">Reference proteome</keyword>
<comment type="caution">
    <text evidence="7">The sequence shown here is derived from an EMBL/GenBank/DDBJ whole genome shotgun (WGS) entry which is preliminary data.</text>
</comment>
<dbReference type="InterPro" id="IPR005474">
    <property type="entry name" value="Transketolase_N"/>
</dbReference>
<dbReference type="PANTHER" id="PTHR47514">
    <property type="entry name" value="TRANSKETOLASE N-TERMINAL SECTION-RELATED"/>
    <property type="match status" value="1"/>
</dbReference>
<dbReference type="PANTHER" id="PTHR47514:SF1">
    <property type="entry name" value="TRANSKETOLASE N-TERMINAL SECTION-RELATED"/>
    <property type="match status" value="1"/>
</dbReference>
<dbReference type="Gene3D" id="3.40.50.970">
    <property type="match status" value="1"/>
</dbReference>
<dbReference type="Pfam" id="PF00456">
    <property type="entry name" value="Transketolase_N"/>
    <property type="match status" value="1"/>
</dbReference>
<feature type="domain" description="Transketolase N-terminal" evidence="6">
    <location>
        <begin position="17"/>
        <end position="270"/>
    </location>
</feature>
<gene>
    <name evidence="7" type="ORF">GETHLI_35280</name>
</gene>
<evidence type="ECO:0000256" key="4">
    <source>
        <dbReference type="ARBA" id="ARBA00022723"/>
    </source>
</evidence>
<dbReference type="SUPFAM" id="SSF52518">
    <property type="entry name" value="Thiamin diphosphate-binding fold (THDP-binding)"/>
    <property type="match status" value="1"/>
</dbReference>
<organism evidence="7 8">
    <name type="scientific">Geothrix limicola</name>
    <dbReference type="NCBI Taxonomy" id="2927978"/>
    <lineage>
        <taxon>Bacteria</taxon>
        <taxon>Pseudomonadati</taxon>
        <taxon>Acidobacteriota</taxon>
        <taxon>Holophagae</taxon>
        <taxon>Holophagales</taxon>
        <taxon>Holophagaceae</taxon>
        <taxon>Geothrix</taxon>
    </lineage>
</organism>
<evidence type="ECO:0000256" key="3">
    <source>
        <dbReference type="ARBA" id="ARBA00022679"/>
    </source>
</evidence>